<dbReference type="SUPFAM" id="SSF161098">
    <property type="entry name" value="MetI-like"/>
    <property type="match status" value="1"/>
</dbReference>
<name>A0A2M8QG67_9CHLR</name>
<dbReference type="AlphaFoldDB" id="A0A2M8QG67"/>
<evidence type="ECO:0000256" key="2">
    <source>
        <dbReference type="ARBA" id="ARBA00022448"/>
    </source>
</evidence>
<dbReference type="EMBL" id="PGTN01000006">
    <property type="protein sequence ID" value="PJF48797.1"/>
    <property type="molecule type" value="Genomic_DNA"/>
</dbReference>
<comment type="similarity">
    <text evidence="7">Belongs to the binding-protein-dependent transport system permease family.</text>
</comment>
<evidence type="ECO:0000256" key="7">
    <source>
        <dbReference type="RuleBase" id="RU363032"/>
    </source>
</evidence>
<evidence type="ECO:0000259" key="8">
    <source>
        <dbReference type="PROSITE" id="PS50928"/>
    </source>
</evidence>
<evidence type="ECO:0000256" key="5">
    <source>
        <dbReference type="ARBA" id="ARBA00022989"/>
    </source>
</evidence>
<evidence type="ECO:0000256" key="6">
    <source>
        <dbReference type="ARBA" id="ARBA00023136"/>
    </source>
</evidence>
<evidence type="ECO:0000256" key="3">
    <source>
        <dbReference type="ARBA" id="ARBA00022475"/>
    </source>
</evidence>
<dbReference type="InterPro" id="IPR000515">
    <property type="entry name" value="MetI-like"/>
</dbReference>
<feature type="transmembrane region" description="Helical" evidence="7">
    <location>
        <begin position="233"/>
        <end position="255"/>
    </location>
</feature>
<comment type="caution">
    <text evidence="9">The sequence shown here is derived from an EMBL/GenBank/DDBJ whole genome shotgun (WGS) entry which is preliminary data.</text>
</comment>
<dbReference type="Proteomes" id="UP000230790">
    <property type="component" value="Unassembled WGS sequence"/>
</dbReference>
<evidence type="ECO:0000313" key="9">
    <source>
        <dbReference type="EMBL" id="PJF48797.1"/>
    </source>
</evidence>
<dbReference type="CDD" id="cd06261">
    <property type="entry name" value="TM_PBP2"/>
    <property type="match status" value="1"/>
</dbReference>
<keyword evidence="4 7" id="KW-0812">Transmembrane</keyword>
<feature type="transmembrane region" description="Helical" evidence="7">
    <location>
        <begin position="29"/>
        <end position="47"/>
    </location>
</feature>
<evidence type="ECO:0000256" key="1">
    <source>
        <dbReference type="ARBA" id="ARBA00004651"/>
    </source>
</evidence>
<dbReference type="PANTHER" id="PTHR30193:SF37">
    <property type="entry name" value="INNER MEMBRANE ABC TRANSPORTER PERMEASE PROTEIN YCJO"/>
    <property type="match status" value="1"/>
</dbReference>
<feature type="transmembrane region" description="Helical" evidence="7">
    <location>
        <begin position="90"/>
        <end position="111"/>
    </location>
</feature>
<dbReference type="GO" id="GO:0005886">
    <property type="term" value="C:plasma membrane"/>
    <property type="evidence" value="ECO:0007669"/>
    <property type="project" value="UniProtKB-SubCell"/>
</dbReference>
<dbReference type="Gene3D" id="1.10.3720.10">
    <property type="entry name" value="MetI-like"/>
    <property type="match status" value="1"/>
</dbReference>
<feature type="transmembrane region" description="Helical" evidence="7">
    <location>
        <begin position="120"/>
        <end position="145"/>
    </location>
</feature>
<keyword evidence="5 7" id="KW-1133">Transmembrane helix</keyword>
<feature type="transmembrane region" description="Helical" evidence="7">
    <location>
        <begin position="296"/>
        <end position="315"/>
    </location>
</feature>
<gene>
    <name evidence="9" type="ORF">CUN48_01740</name>
</gene>
<dbReference type="InterPro" id="IPR035906">
    <property type="entry name" value="MetI-like_sf"/>
</dbReference>
<keyword evidence="6 7" id="KW-0472">Membrane</keyword>
<proteinExistence type="inferred from homology"/>
<keyword evidence="3" id="KW-1003">Cell membrane</keyword>
<evidence type="ECO:0000256" key="4">
    <source>
        <dbReference type="ARBA" id="ARBA00022692"/>
    </source>
</evidence>
<keyword evidence="2 7" id="KW-0813">Transport</keyword>
<feature type="domain" description="ABC transmembrane type-1" evidence="8">
    <location>
        <begin position="86"/>
        <end position="314"/>
    </location>
</feature>
<sequence>MATQAQITSTPTRTANRRIRQGGFFNQTLPFWLLLPTLLILAAIQFYPGFYSIWLSFQERQGAVWNFVGLRNFERIFGSAAFRESVGHTVVFLVGYVAVTLTAALVIALLLNRRLKLSGVYITLIFIPWVIADVIVGLVFGLLVVPDYGLLSPILSNPTLFPPKGISIPSDPAPRPWIAGLPFPPAPAMYYLILATAWRALPFVTLLVLAALKTVPQEIVESARIDGANGWQTLRFITLPLILPTLVVALFNLTLGGMNGIGLVFTLTRGGPGTATEVLSFLLYTIGFGRLEFGRAAALSVFIAVINLALIVLTLRVSRTEERVA</sequence>
<accession>A0A2M8QG67</accession>
<dbReference type="InterPro" id="IPR051393">
    <property type="entry name" value="ABC_transporter_permease"/>
</dbReference>
<reference evidence="9 10" key="1">
    <citation type="submission" date="2017-11" db="EMBL/GenBank/DDBJ databases">
        <title>Evolution of Phototrophy in the Chloroflexi Phylum Driven by Horizontal Gene Transfer.</title>
        <authorList>
            <person name="Ward L.M."/>
            <person name="Hemp J."/>
            <person name="Shih P.M."/>
            <person name="Mcglynn S.E."/>
            <person name="Fischer W."/>
        </authorList>
    </citation>
    <scope>NUCLEOTIDE SEQUENCE [LARGE SCALE GENOMIC DNA]</scope>
    <source>
        <strain evidence="9">JP3_7</strain>
    </source>
</reference>
<organism evidence="9 10">
    <name type="scientific">Candidatus Thermofonsia Clade 3 bacterium</name>
    <dbReference type="NCBI Taxonomy" id="2364212"/>
    <lineage>
        <taxon>Bacteria</taxon>
        <taxon>Bacillati</taxon>
        <taxon>Chloroflexota</taxon>
        <taxon>Candidatus Thermofontia</taxon>
        <taxon>Candidatus Thermofonsia Clade 3</taxon>
    </lineage>
</organism>
<protein>
    <recommendedName>
        <fullName evidence="8">ABC transmembrane type-1 domain-containing protein</fullName>
    </recommendedName>
</protein>
<feature type="transmembrane region" description="Helical" evidence="7">
    <location>
        <begin position="189"/>
        <end position="212"/>
    </location>
</feature>
<comment type="subcellular location">
    <subcellularLocation>
        <location evidence="1 7">Cell membrane</location>
        <topology evidence="1 7">Multi-pass membrane protein</topology>
    </subcellularLocation>
</comment>
<dbReference type="Pfam" id="PF00528">
    <property type="entry name" value="BPD_transp_1"/>
    <property type="match status" value="1"/>
</dbReference>
<evidence type="ECO:0000313" key="10">
    <source>
        <dbReference type="Proteomes" id="UP000230790"/>
    </source>
</evidence>
<dbReference type="GO" id="GO:0055085">
    <property type="term" value="P:transmembrane transport"/>
    <property type="evidence" value="ECO:0007669"/>
    <property type="project" value="InterPro"/>
</dbReference>
<dbReference type="PROSITE" id="PS50928">
    <property type="entry name" value="ABC_TM1"/>
    <property type="match status" value="1"/>
</dbReference>
<dbReference type="PANTHER" id="PTHR30193">
    <property type="entry name" value="ABC TRANSPORTER PERMEASE PROTEIN"/>
    <property type="match status" value="1"/>
</dbReference>